<dbReference type="SUPFAM" id="SSF56112">
    <property type="entry name" value="Protein kinase-like (PK-like)"/>
    <property type="match status" value="1"/>
</dbReference>
<evidence type="ECO:0000256" key="2">
    <source>
        <dbReference type="ARBA" id="ARBA00004123"/>
    </source>
</evidence>
<feature type="repeat" description="ANK" evidence="24">
    <location>
        <begin position="234"/>
        <end position="266"/>
    </location>
</feature>
<gene>
    <name evidence="27" type="primary">tnni3k</name>
</gene>
<evidence type="ECO:0000256" key="7">
    <source>
        <dbReference type="ARBA" id="ARBA00022553"/>
    </source>
</evidence>
<keyword evidence="8" id="KW-0808">Transferase</keyword>
<dbReference type="Pfam" id="PF13637">
    <property type="entry name" value="Ank_4"/>
    <property type="match status" value="1"/>
</dbReference>
<name>A0A9Y4JTK5_9TELE</name>
<keyword evidence="26" id="KW-1185">Reference proteome</keyword>
<evidence type="ECO:0000256" key="5">
    <source>
        <dbReference type="ARBA" id="ARBA00022490"/>
    </source>
</evidence>
<comment type="subcellular location">
    <subcellularLocation>
        <location evidence="3">Cytoplasm</location>
    </subcellularLocation>
    <subcellularLocation>
        <location evidence="2">Nucleus</location>
    </subcellularLocation>
</comment>
<comment type="cofactor">
    <cofactor evidence="1">
        <name>Mg(2+)</name>
        <dbReference type="ChEBI" id="CHEBI:18420"/>
    </cofactor>
</comment>
<dbReference type="GO" id="GO:0061629">
    <property type="term" value="F:RNA polymerase II-specific DNA-binding transcription factor binding"/>
    <property type="evidence" value="ECO:0007669"/>
    <property type="project" value="TreeGrafter"/>
</dbReference>
<keyword evidence="13" id="KW-0067">ATP-binding</keyword>
<dbReference type="GeneID" id="103358806"/>
<dbReference type="PRINTS" id="PR01415">
    <property type="entry name" value="ANKYRIN"/>
</dbReference>
<evidence type="ECO:0000256" key="18">
    <source>
        <dbReference type="ARBA" id="ARBA00047899"/>
    </source>
</evidence>
<evidence type="ECO:0000313" key="26">
    <source>
        <dbReference type="Proteomes" id="UP000694891"/>
    </source>
</evidence>
<dbReference type="Proteomes" id="UP000694891">
    <property type="component" value="Unplaced"/>
</dbReference>
<dbReference type="Pfam" id="PF00023">
    <property type="entry name" value="Ank"/>
    <property type="match status" value="1"/>
</dbReference>
<evidence type="ECO:0000256" key="3">
    <source>
        <dbReference type="ARBA" id="ARBA00004496"/>
    </source>
</evidence>
<feature type="repeat" description="ANK" evidence="24">
    <location>
        <begin position="199"/>
        <end position="231"/>
    </location>
</feature>
<proteinExistence type="inferred from homology"/>
<accession>A0A9Y4JTK5</accession>
<dbReference type="Gene3D" id="1.10.510.10">
    <property type="entry name" value="Transferase(Phosphotransferase) domain 1"/>
    <property type="match status" value="1"/>
</dbReference>
<dbReference type="InterPro" id="IPR002110">
    <property type="entry name" value="Ankyrin_rpt"/>
</dbReference>
<evidence type="ECO:0000256" key="11">
    <source>
        <dbReference type="ARBA" id="ARBA00022741"/>
    </source>
</evidence>
<evidence type="ECO:0000256" key="20">
    <source>
        <dbReference type="ARBA" id="ARBA00053218"/>
    </source>
</evidence>
<keyword evidence="14" id="KW-0460">Magnesium</keyword>
<dbReference type="PROSITE" id="PS50297">
    <property type="entry name" value="ANK_REP_REGION"/>
    <property type="match status" value="7"/>
</dbReference>
<evidence type="ECO:0000256" key="10">
    <source>
        <dbReference type="ARBA" id="ARBA00022737"/>
    </source>
</evidence>
<comment type="catalytic activity">
    <reaction evidence="18">
        <text>L-threonyl-[protein] + ATP = O-phospho-L-threonyl-[protein] + ADP + H(+)</text>
        <dbReference type="Rhea" id="RHEA:46608"/>
        <dbReference type="Rhea" id="RHEA-COMP:11060"/>
        <dbReference type="Rhea" id="RHEA-COMP:11605"/>
        <dbReference type="ChEBI" id="CHEBI:15378"/>
        <dbReference type="ChEBI" id="CHEBI:30013"/>
        <dbReference type="ChEBI" id="CHEBI:30616"/>
        <dbReference type="ChEBI" id="CHEBI:61977"/>
        <dbReference type="ChEBI" id="CHEBI:456216"/>
        <dbReference type="EC" id="2.7.11.1"/>
    </reaction>
</comment>
<evidence type="ECO:0000256" key="12">
    <source>
        <dbReference type="ARBA" id="ARBA00022777"/>
    </source>
</evidence>
<dbReference type="GO" id="GO:0004190">
    <property type="term" value="F:aspartic-type endopeptidase activity"/>
    <property type="evidence" value="ECO:0007669"/>
    <property type="project" value="InterPro"/>
</dbReference>
<comment type="catalytic activity">
    <reaction evidence="19">
        <text>L-seryl-[protein] + ATP = O-phospho-L-seryl-[protein] + ADP + H(+)</text>
        <dbReference type="Rhea" id="RHEA:17989"/>
        <dbReference type="Rhea" id="RHEA-COMP:9863"/>
        <dbReference type="Rhea" id="RHEA-COMP:11604"/>
        <dbReference type="ChEBI" id="CHEBI:15378"/>
        <dbReference type="ChEBI" id="CHEBI:29999"/>
        <dbReference type="ChEBI" id="CHEBI:30616"/>
        <dbReference type="ChEBI" id="CHEBI:83421"/>
        <dbReference type="ChEBI" id="CHEBI:456216"/>
        <dbReference type="EC" id="2.7.11.1"/>
    </reaction>
</comment>
<keyword evidence="5" id="KW-0963">Cytoplasm</keyword>
<dbReference type="RefSeq" id="XP_008282140.1">
    <property type="nucleotide sequence ID" value="XM_008283918.1"/>
</dbReference>
<keyword evidence="16" id="KW-0175">Coiled coil</keyword>
<comment type="similarity">
    <text evidence="21">Belongs to the protein kinase superfamily. TKL Ser/Thr protein kinase family. MAP kinase kinase kinase subfamily.</text>
</comment>
<feature type="domain" description="Protein kinase" evidence="25">
    <location>
        <begin position="248"/>
        <end position="656"/>
    </location>
</feature>
<dbReference type="EC" id="2.7.11.1" evidence="4"/>
<dbReference type="GO" id="GO:0005634">
    <property type="term" value="C:nucleus"/>
    <property type="evidence" value="ECO:0007669"/>
    <property type="project" value="UniProtKB-SubCell"/>
</dbReference>
<dbReference type="Gene3D" id="1.25.40.20">
    <property type="entry name" value="Ankyrin repeat-containing domain"/>
    <property type="match status" value="3"/>
</dbReference>
<keyword evidence="12 27" id="KW-0418">Kinase</keyword>
<comment type="function">
    <text evidence="20">May play a role in cardiac physiology.</text>
</comment>
<keyword evidence="7" id="KW-0597">Phosphoprotein</keyword>
<dbReference type="GO" id="GO:0006508">
    <property type="term" value="P:proteolysis"/>
    <property type="evidence" value="ECO:0007669"/>
    <property type="project" value="InterPro"/>
</dbReference>
<evidence type="ECO:0000256" key="19">
    <source>
        <dbReference type="ARBA" id="ARBA00048679"/>
    </source>
</evidence>
<reference evidence="27" key="1">
    <citation type="submission" date="2025-08" db="UniProtKB">
        <authorList>
            <consortium name="RefSeq"/>
        </authorList>
    </citation>
    <scope>IDENTIFICATION</scope>
</reference>
<evidence type="ECO:0000256" key="1">
    <source>
        <dbReference type="ARBA" id="ARBA00001946"/>
    </source>
</evidence>
<protein>
    <recommendedName>
        <fullName evidence="22">Serine/threonine-protein kinase TNNI3K</fullName>
        <ecNumber evidence="4">2.7.11.1</ecNumber>
    </recommendedName>
    <alternativeName>
        <fullName evidence="23">TNNI3-interacting kinase</fullName>
    </alternativeName>
</protein>
<feature type="repeat" description="ANK" evidence="24">
    <location>
        <begin position="339"/>
        <end position="371"/>
    </location>
</feature>
<evidence type="ECO:0000256" key="21">
    <source>
        <dbReference type="ARBA" id="ARBA00061647"/>
    </source>
</evidence>
<dbReference type="InterPro" id="IPR000719">
    <property type="entry name" value="Prot_kinase_dom"/>
</dbReference>
<evidence type="ECO:0000256" key="6">
    <source>
        <dbReference type="ARBA" id="ARBA00022527"/>
    </source>
</evidence>
<dbReference type="GO" id="GO:0004674">
    <property type="term" value="F:protein serine/threonine kinase activity"/>
    <property type="evidence" value="ECO:0007669"/>
    <property type="project" value="UniProtKB-KW"/>
</dbReference>
<evidence type="ECO:0000256" key="13">
    <source>
        <dbReference type="ARBA" id="ARBA00022840"/>
    </source>
</evidence>
<dbReference type="GO" id="GO:0005524">
    <property type="term" value="F:ATP binding"/>
    <property type="evidence" value="ECO:0007669"/>
    <property type="project" value="UniProtKB-KW"/>
</dbReference>
<dbReference type="GO" id="GO:0005737">
    <property type="term" value="C:cytoplasm"/>
    <property type="evidence" value="ECO:0007669"/>
    <property type="project" value="UniProtKB-SubCell"/>
</dbReference>
<dbReference type="SUPFAM" id="SSF48403">
    <property type="entry name" value="Ankyrin repeat"/>
    <property type="match status" value="1"/>
</dbReference>
<evidence type="ECO:0000256" key="16">
    <source>
        <dbReference type="ARBA" id="ARBA00023054"/>
    </source>
</evidence>
<keyword evidence="11" id="KW-0547">Nucleotide-binding</keyword>
<dbReference type="CTD" id="51086"/>
<keyword evidence="15 24" id="KW-0040">ANK repeat</keyword>
<keyword evidence="17" id="KW-0539">Nucleus</keyword>
<dbReference type="InterPro" id="IPR036770">
    <property type="entry name" value="Ankyrin_rpt-contain_sf"/>
</dbReference>
<dbReference type="PANTHER" id="PTHR24126">
    <property type="entry name" value="ANKYRIN REPEAT, PH AND SEC7 DOMAIN CONTAINING PROTEIN SECG-RELATED"/>
    <property type="match status" value="1"/>
</dbReference>
<evidence type="ECO:0000256" key="4">
    <source>
        <dbReference type="ARBA" id="ARBA00012513"/>
    </source>
</evidence>
<dbReference type="PANTHER" id="PTHR24126:SF52">
    <property type="entry name" value="SERINE_THREONINE-PROTEIN KINASE TNNI3K"/>
    <property type="match status" value="1"/>
</dbReference>
<feature type="repeat" description="ANK" evidence="24">
    <location>
        <begin position="133"/>
        <end position="165"/>
    </location>
</feature>
<dbReference type="Pfam" id="PF07714">
    <property type="entry name" value="PK_Tyr_Ser-Thr"/>
    <property type="match status" value="1"/>
</dbReference>
<feature type="repeat" description="ANK" evidence="24">
    <location>
        <begin position="269"/>
        <end position="301"/>
    </location>
</feature>
<evidence type="ECO:0000256" key="17">
    <source>
        <dbReference type="ARBA" id="ARBA00023242"/>
    </source>
</evidence>
<dbReference type="AlphaFoldDB" id="A0A9Y4JTK5"/>
<evidence type="ECO:0000259" key="25">
    <source>
        <dbReference type="PROSITE" id="PS50011"/>
    </source>
</evidence>
<dbReference type="GO" id="GO:0046872">
    <property type="term" value="F:metal ion binding"/>
    <property type="evidence" value="ECO:0007669"/>
    <property type="project" value="UniProtKB-KW"/>
</dbReference>
<dbReference type="InterPro" id="IPR011009">
    <property type="entry name" value="Kinase-like_dom_sf"/>
</dbReference>
<evidence type="ECO:0000256" key="14">
    <source>
        <dbReference type="ARBA" id="ARBA00022842"/>
    </source>
</evidence>
<feature type="repeat" description="ANK" evidence="24">
    <location>
        <begin position="100"/>
        <end position="132"/>
    </location>
</feature>
<dbReference type="FunFam" id="1.25.40.20:FF:000077">
    <property type="entry name" value="Serine/threonine-protein kinase TNNI3K"/>
    <property type="match status" value="1"/>
</dbReference>
<keyword evidence="10" id="KW-0677">Repeat</keyword>
<organism evidence="26 27">
    <name type="scientific">Stegastes partitus</name>
    <name type="common">bicolor damselfish</name>
    <dbReference type="NCBI Taxonomy" id="144197"/>
    <lineage>
        <taxon>Eukaryota</taxon>
        <taxon>Metazoa</taxon>
        <taxon>Chordata</taxon>
        <taxon>Craniata</taxon>
        <taxon>Vertebrata</taxon>
        <taxon>Euteleostomi</taxon>
        <taxon>Actinopterygii</taxon>
        <taxon>Neopterygii</taxon>
        <taxon>Teleostei</taxon>
        <taxon>Neoteleostei</taxon>
        <taxon>Acanthomorphata</taxon>
        <taxon>Ovalentaria</taxon>
        <taxon>Pomacentridae</taxon>
        <taxon>Stegastes</taxon>
    </lineage>
</organism>
<feature type="repeat" description="ANK" evidence="24">
    <location>
        <begin position="169"/>
        <end position="198"/>
    </location>
</feature>
<evidence type="ECO:0000256" key="15">
    <source>
        <dbReference type="ARBA" id="ARBA00023043"/>
    </source>
</evidence>
<dbReference type="SMART" id="SM00248">
    <property type="entry name" value="ANK"/>
    <property type="match status" value="10"/>
</dbReference>
<dbReference type="GO" id="GO:0006357">
    <property type="term" value="P:regulation of transcription by RNA polymerase II"/>
    <property type="evidence" value="ECO:0007669"/>
    <property type="project" value="TreeGrafter"/>
</dbReference>
<keyword evidence="9" id="KW-0479">Metal-binding</keyword>
<evidence type="ECO:0000256" key="9">
    <source>
        <dbReference type="ARBA" id="ARBA00022723"/>
    </source>
</evidence>
<dbReference type="PROSITE" id="PS50011">
    <property type="entry name" value="PROTEIN_KINASE_DOM"/>
    <property type="match status" value="1"/>
</dbReference>
<dbReference type="Pfam" id="PF12796">
    <property type="entry name" value="Ank_2"/>
    <property type="match status" value="2"/>
</dbReference>
<evidence type="ECO:0000256" key="24">
    <source>
        <dbReference type="PROSITE-ProRule" id="PRU00023"/>
    </source>
</evidence>
<evidence type="ECO:0000256" key="8">
    <source>
        <dbReference type="ARBA" id="ARBA00022679"/>
    </source>
</evidence>
<evidence type="ECO:0000256" key="23">
    <source>
        <dbReference type="ARBA" id="ARBA00078431"/>
    </source>
</evidence>
<evidence type="ECO:0000256" key="22">
    <source>
        <dbReference type="ARBA" id="ARBA00074341"/>
    </source>
</evidence>
<sequence length="769" mass="84583">MGNYKSRPSQTCTDEWKKKVGESYSVIVDKLEDDFQLKDSELADLKLAFSSEEAFQKVNVSYRTEKGLSLLHLCCVCGGNKAHMRALMLKGLRPSRLTRNGFTALHLAAYKDNAELVTALLHGGSDVQQVGYGALTALHVATLAGHHEAADILLQHGAYVNVQDAVFFTPLHIASYNGQEQLAKLLLKFGADVNASGEVGDRPLHLAAAKGLLGIIKLLMADGSKANVNAQDNEDHVPLHFCARFGHHEVVRFLLQSSSDVQPHSVNIYGDTPLHLACYNGKFAAVKEIIQFSGTESLSKENIFSETALHSACTYGKDLEMVKFLLSQNTMSINHQGRDGHTALHSACFHGHIRLVQFLLDSGADMNLVACDPSRSSGEKEEQTCLMWAYEKGHDAIVTLLKHYKRPDDSPCNEYSQPGGDGSYVSVPSPLGKIKSMTKEKAEVLVLRASLPSHFHLQLSELEFNEIIGSGAIDPALSGCCFNDVSMDRLIDLQSKLIIAIDVAKGMEYLHNLTQPIIHRDLNSHNILLYEDGHAVVADFGESRFLQSVEEDNMTKQPGNLRWMAPEVFTQCTRYSVKADMFSYALCLWELLTGEIPFAHLKPAAAAADMAYHHIRPPIGYSIPKPISALLMRGWNSCPEDRPEFSEVVSNLEECLCNVELMSPASSNSSGSLSPSSSSDCLLGRGGPGRSHVAALRSRFELEYALNTRAYAFWTQSERRRASGGLSLEELRRSMQFSPIDRNGYVSDPMSTMRLSSSFSSSGSFEDSN</sequence>
<dbReference type="InterPro" id="IPR001969">
    <property type="entry name" value="Aspartic_peptidase_AS"/>
</dbReference>
<keyword evidence="6" id="KW-0723">Serine/threonine-protein kinase</keyword>
<dbReference type="FunFam" id="1.25.40.20:FF:000089">
    <property type="entry name" value="serine/threonine-protein kinase TNNI3K"/>
    <property type="match status" value="1"/>
</dbReference>
<dbReference type="PROSITE" id="PS00141">
    <property type="entry name" value="ASP_PROTEASE"/>
    <property type="match status" value="1"/>
</dbReference>
<dbReference type="PROSITE" id="PS50088">
    <property type="entry name" value="ANK_REPEAT"/>
    <property type="match status" value="7"/>
</dbReference>
<evidence type="ECO:0000313" key="27">
    <source>
        <dbReference type="RefSeq" id="XP_008282140.1"/>
    </source>
</evidence>
<dbReference type="InterPro" id="IPR001245">
    <property type="entry name" value="Ser-Thr/Tyr_kinase_cat_dom"/>
</dbReference>